<organism evidence="2 3">
    <name type="scientific">Trebonia kvetii</name>
    <dbReference type="NCBI Taxonomy" id="2480626"/>
    <lineage>
        <taxon>Bacteria</taxon>
        <taxon>Bacillati</taxon>
        <taxon>Actinomycetota</taxon>
        <taxon>Actinomycetes</taxon>
        <taxon>Streptosporangiales</taxon>
        <taxon>Treboniaceae</taxon>
        <taxon>Trebonia</taxon>
    </lineage>
</organism>
<protein>
    <submittedName>
        <fullName evidence="2">TIGR04222 domain-containing membrane protein</fullName>
    </submittedName>
</protein>
<accession>A0A6P2BVY5</accession>
<evidence type="ECO:0000313" key="2">
    <source>
        <dbReference type="EMBL" id="TVZ03289.1"/>
    </source>
</evidence>
<keyword evidence="1" id="KW-1133">Transmembrane helix</keyword>
<evidence type="ECO:0000313" key="3">
    <source>
        <dbReference type="Proteomes" id="UP000460272"/>
    </source>
</evidence>
<comment type="caution">
    <text evidence="2">The sequence shown here is derived from an EMBL/GenBank/DDBJ whole genome shotgun (WGS) entry which is preliminary data.</text>
</comment>
<proteinExistence type="predicted"/>
<evidence type="ECO:0000256" key="1">
    <source>
        <dbReference type="SAM" id="Phobius"/>
    </source>
</evidence>
<feature type="transmembrane region" description="Helical" evidence="1">
    <location>
        <begin position="155"/>
        <end position="175"/>
    </location>
</feature>
<dbReference type="OrthoDB" id="3620552at2"/>
<feature type="transmembrane region" description="Helical" evidence="1">
    <location>
        <begin position="12"/>
        <end position="34"/>
    </location>
</feature>
<dbReference type="NCBIfam" id="TIGR04222">
    <property type="entry name" value="near_uncomplex"/>
    <property type="match status" value="1"/>
</dbReference>
<dbReference type="AlphaFoldDB" id="A0A6P2BVY5"/>
<name>A0A6P2BVY5_9ACTN</name>
<keyword evidence="1" id="KW-0472">Membrane</keyword>
<dbReference type="InterPro" id="IPR026467">
    <property type="entry name" value="Ser/Gly_Cys_C_dom"/>
</dbReference>
<dbReference type="RefSeq" id="WP_145855911.1">
    <property type="nucleotide sequence ID" value="NZ_RPFW01000004.1"/>
</dbReference>
<dbReference type="Proteomes" id="UP000460272">
    <property type="component" value="Unassembled WGS sequence"/>
</dbReference>
<keyword evidence="1" id="KW-0812">Transmembrane</keyword>
<gene>
    <name evidence="2" type="ORF">EAS64_22995</name>
</gene>
<keyword evidence="3" id="KW-1185">Reference proteome</keyword>
<reference evidence="2 3" key="1">
    <citation type="submission" date="2018-11" db="EMBL/GenBank/DDBJ databases">
        <title>Trebonia kvetii gen.nov., sp.nov., a novel acidophilic actinobacterium, and proposal of the new actinobacterial family Treboniaceae fam. nov.</title>
        <authorList>
            <person name="Rapoport D."/>
            <person name="Sagova-Mareckova M."/>
            <person name="Sedlacek I."/>
            <person name="Provaznik J."/>
            <person name="Kralova S."/>
            <person name="Pavlinic D."/>
            <person name="Benes V."/>
            <person name="Kopecky J."/>
        </authorList>
    </citation>
    <scope>NUCLEOTIDE SEQUENCE [LARGE SCALE GENOMIC DNA]</scope>
    <source>
        <strain evidence="2 3">15Tr583</strain>
    </source>
</reference>
<dbReference type="EMBL" id="RPFW01000004">
    <property type="protein sequence ID" value="TVZ03289.1"/>
    <property type="molecule type" value="Genomic_DNA"/>
</dbReference>
<feature type="transmembrane region" description="Helical" evidence="1">
    <location>
        <begin position="187"/>
        <end position="204"/>
    </location>
</feature>
<sequence>MSQPWGLSGPQFLVIYGVGTAVAVVVPFLLRLLIRFDSSADAGRQLDPHEVGYLAGGPARAAQVIITDFVTSGAVRVDTSGRVTAADRAAFDRQSALLSEGVTGAATLFAELWLPAGVFVHQLQSKIAKLPAIAVIKARLRAEGLLVSRARTATVWIVSLTLWAALFVTGSLRLAEGAHNHRPIGNLQGLVVLSAFACLFSLLANRSRLTNLTTFRGAGLLRRLRSAERRTEKETARQSRRGTAVFSHGLGGNGYGFGAGIGSAALFGVALAGFAAVADEPTRSALLAGLPSSSGGSGCGGGGGGCGGGGCGGGGCGG</sequence>